<sequence>MKALLPIVFCLLSVTAVAEDIYMPPKIMTDAEVRQAEIDMEKSRLAISYHWRTRLAIAQEKARQQAEIDATLNKSSDADVGHKH</sequence>
<evidence type="ECO:0000313" key="3">
    <source>
        <dbReference type="Proteomes" id="UP000195667"/>
    </source>
</evidence>
<reference evidence="3" key="1">
    <citation type="submission" date="2017-02" db="EMBL/GenBank/DDBJ databases">
        <authorList>
            <person name="Daims H."/>
        </authorList>
    </citation>
    <scope>NUCLEOTIDE SEQUENCE [LARGE SCALE GENOMIC DNA]</scope>
</reference>
<dbReference type="AlphaFoldDB" id="A0A1R4H628"/>
<dbReference type="Proteomes" id="UP000195667">
    <property type="component" value="Unassembled WGS sequence"/>
</dbReference>
<name>A0A1R4H628_9GAMM</name>
<organism evidence="2 3">
    <name type="scientific">Crenothrix polyspora</name>
    <dbReference type="NCBI Taxonomy" id="360316"/>
    <lineage>
        <taxon>Bacteria</taxon>
        <taxon>Pseudomonadati</taxon>
        <taxon>Pseudomonadota</taxon>
        <taxon>Gammaproteobacteria</taxon>
        <taxon>Methylococcales</taxon>
        <taxon>Crenotrichaceae</taxon>
        <taxon>Crenothrix</taxon>
    </lineage>
</organism>
<keyword evidence="1" id="KW-0732">Signal</keyword>
<accession>A0A1R4H628</accession>
<dbReference type="RefSeq" id="WP_087143075.1">
    <property type="nucleotide sequence ID" value="NZ_FUKI01000094.1"/>
</dbReference>
<dbReference type="EMBL" id="FUKI01000094">
    <property type="protein sequence ID" value="SJM91715.1"/>
    <property type="molecule type" value="Genomic_DNA"/>
</dbReference>
<keyword evidence="3" id="KW-1185">Reference proteome</keyword>
<feature type="chain" id="PRO_5012774482" description="Outer membrane efflux protein" evidence="1">
    <location>
        <begin position="19"/>
        <end position="84"/>
    </location>
</feature>
<proteinExistence type="predicted"/>
<gene>
    <name evidence="2" type="ORF">CRENPOLYSF1_200056</name>
</gene>
<feature type="signal peptide" evidence="1">
    <location>
        <begin position="1"/>
        <end position="18"/>
    </location>
</feature>
<evidence type="ECO:0008006" key="4">
    <source>
        <dbReference type="Google" id="ProtNLM"/>
    </source>
</evidence>
<evidence type="ECO:0000256" key="1">
    <source>
        <dbReference type="SAM" id="SignalP"/>
    </source>
</evidence>
<evidence type="ECO:0000313" key="2">
    <source>
        <dbReference type="EMBL" id="SJM91715.1"/>
    </source>
</evidence>
<protein>
    <recommendedName>
        <fullName evidence="4">Outer membrane efflux protein</fullName>
    </recommendedName>
</protein>